<proteinExistence type="predicted"/>
<evidence type="ECO:0000313" key="2">
    <source>
        <dbReference type="EMBL" id="KAH7947483.1"/>
    </source>
</evidence>
<dbReference type="EMBL" id="JABSTV010001252">
    <property type="protein sequence ID" value="KAH7947483.1"/>
    <property type="molecule type" value="Genomic_DNA"/>
</dbReference>
<feature type="region of interest" description="Disordered" evidence="1">
    <location>
        <begin position="48"/>
        <end position="71"/>
    </location>
</feature>
<name>A0A9D4PNS4_RHISA</name>
<evidence type="ECO:0000313" key="3">
    <source>
        <dbReference type="Proteomes" id="UP000821837"/>
    </source>
</evidence>
<dbReference type="AlphaFoldDB" id="A0A9D4PNS4"/>
<dbReference type="Proteomes" id="UP000821837">
    <property type="component" value="Chromosome 6"/>
</dbReference>
<sequence>MFKGGIFESDNHQAQLSFRHALDKINKDITLLPKTELMPVIHEVKPKDSFSASKASKHRTSRTFGNSGWLL</sequence>
<keyword evidence="3" id="KW-1185">Reference proteome</keyword>
<comment type="caution">
    <text evidence="2">The sequence shown here is derived from an EMBL/GenBank/DDBJ whole genome shotgun (WGS) entry which is preliminary data.</text>
</comment>
<feature type="compositionally biased region" description="Polar residues" evidence="1">
    <location>
        <begin position="62"/>
        <end position="71"/>
    </location>
</feature>
<reference evidence="2" key="1">
    <citation type="journal article" date="2020" name="Cell">
        <title>Large-Scale Comparative Analyses of Tick Genomes Elucidate Their Genetic Diversity and Vector Capacities.</title>
        <authorList>
            <consortium name="Tick Genome and Microbiome Consortium (TIGMIC)"/>
            <person name="Jia N."/>
            <person name="Wang J."/>
            <person name="Shi W."/>
            <person name="Du L."/>
            <person name="Sun Y."/>
            <person name="Zhan W."/>
            <person name="Jiang J.F."/>
            <person name="Wang Q."/>
            <person name="Zhang B."/>
            <person name="Ji P."/>
            <person name="Bell-Sakyi L."/>
            <person name="Cui X.M."/>
            <person name="Yuan T.T."/>
            <person name="Jiang B.G."/>
            <person name="Yang W.F."/>
            <person name="Lam T.T."/>
            <person name="Chang Q.C."/>
            <person name="Ding S.J."/>
            <person name="Wang X.J."/>
            <person name="Zhu J.G."/>
            <person name="Ruan X.D."/>
            <person name="Zhao L."/>
            <person name="Wei J.T."/>
            <person name="Ye R.Z."/>
            <person name="Que T.C."/>
            <person name="Du C.H."/>
            <person name="Zhou Y.H."/>
            <person name="Cheng J.X."/>
            <person name="Dai P.F."/>
            <person name="Guo W.B."/>
            <person name="Han X.H."/>
            <person name="Huang E.J."/>
            <person name="Li L.F."/>
            <person name="Wei W."/>
            <person name="Gao Y.C."/>
            <person name="Liu J.Z."/>
            <person name="Shao H.Z."/>
            <person name="Wang X."/>
            <person name="Wang C.C."/>
            <person name="Yang T.C."/>
            <person name="Huo Q.B."/>
            <person name="Li W."/>
            <person name="Chen H.Y."/>
            <person name="Chen S.E."/>
            <person name="Zhou L.G."/>
            <person name="Ni X.B."/>
            <person name="Tian J.H."/>
            <person name="Sheng Y."/>
            <person name="Liu T."/>
            <person name="Pan Y.S."/>
            <person name="Xia L.Y."/>
            <person name="Li J."/>
            <person name="Zhao F."/>
            <person name="Cao W.C."/>
        </authorList>
    </citation>
    <scope>NUCLEOTIDE SEQUENCE</scope>
    <source>
        <strain evidence="2">Rsan-2018</strain>
    </source>
</reference>
<gene>
    <name evidence="2" type="ORF">HPB52_012315</name>
</gene>
<accession>A0A9D4PNS4</accession>
<reference evidence="2" key="2">
    <citation type="submission" date="2021-09" db="EMBL/GenBank/DDBJ databases">
        <authorList>
            <person name="Jia N."/>
            <person name="Wang J."/>
            <person name="Shi W."/>
            <person name="Du L."/>
            <person name="Sun Y."/>
            <person name="Zhan W."/>
            <person name="Jiang J."/>
            <person name="Wang Q."/>
            <person name="Zhang B."/>
            <person name="Ji P."/>
            <person name="Sakyi L.B."/>
            <person name="Cui X."/>
            <person name="Yuan T."/>
            <person name="Jiang B."/>
            <person name="Yang W."/>
            <person name="Lam T.T.-Y."/>
            <person name="Chang Q."/>
            <person name="Ding S."/>
            <person name="Wang X."/>
            <person name="Zhu J."/>
            <person name="Ruan X."/>
            <person name="Zhao L."/>
            <person name="Wei J."/>
            <person name="Que T."/>
            <person name="Du C."/>
            <person name="Cheng J."/>
            <person name="Dai P."/>
            <person name="Han X."/>
            <person name="Huang E."/>
            <person name="Gao Y."/>
            <person name="Liu J."/>
            <person name="Shao H."/>
            <person name="Ye R."/>
            <person name="Li L."/>
            <person name="Wei W."/>
            <person name="Wang X."/>
            <person name="Wang C."/>
            <person name="Huo Q."/>
            <person name="Li W."/>
            <person name="Guo W."/>
            <person name="Chen H."/>
            <person name="Chen S."/>
            <person name="Zhou L."/>
            <person name="Zhou L."/>
            <person name="Ni X."/>
            <person name="Tian J."/>
            <person name="Zhou Y."/>
            <person name="Sheng Y."/>
            <person name="Liu T."/>
            <person name="Pan Y."/>
            <person name="Xia L."/>
            <person name="Li J."/>
            <person name="Zhao F."/>
            <person name="Cao W."/>
        </authorList>
    </citation>
    <scope>NUCLEOTIDE SEQUENCE</scope>
    <source>
        <strain evidence="2">Rsan-2018</strain>
        <tissue evidence="2">Larvae</tissue>
    </source>
</reference>
<dbReference type="Gene3D" id="3.40.50.2300">
    <property type="match status" value="1"/>
</dbReference>
<protein>
    <submittedName>
        <fullName evidence="2">Uncharacterized protein</fullName>
    </submittedName>
</protein>
<evidence type="ECO:0000256" key="1">
    <source>
        <dbReference type="SAM" id="MobiDB-lite"/>
    </source>
</evidence>
<organism evidence="2 3">
    <name type="scientific">Rhipicephalus sanguineus</name>
    <name type="common">Brown dog tick</name>
    <name type="synonym">Ixodes sanguineus</name>
    <dbReference type="NCBI Taxonomy" id="34632"/>
    <lineage>
        <taxon>Eukaryota</taxon>
        <taxon>Metazoa</taxon>
        <taxon>Ecdysozoa</taxon>
        <taxon>Arthropoda</taxon>
        <taxon>Chelicerata</taxon>
        <taxon>Arachnida</taxon>
        <taxon>Acari</taxon>
        <taxon>Parasitiformes</taxon>
        <taxon>Ixodida</taxon>
        <taxon>Ixodoidea</taxon>
        <taxon>Ixodidae</taxon>
        <taxon>Rhipicephalinae</taxon>
        <taxon>Rhipicephalus</taxon>
        <taxon>Rhipicephalus</taxon>
    </lineage>
</organism>